<keyword evidence="9" id="KW-1185">Reference proteome</keyword>
<dbReference type="InterPro" id="IPR044153">
    <property type="entry name" value="PIN_Pae0151-like"/>
</dbReference>
<evidence type="ECO:0000256" key="2">
    <source>
        <dbReference type="ARBA" id="ARBA00022722"/>
    </source>
</evidence>
<keyword evidence="1 6" id="KW-1277">Toxin-antitoxin system</keyword>
<dbReference type="HAMAP" id="MF_00265">
    <property type="entry name" value="VapC_Nob1"/>
    <property type="match status" value="1"/>
</dbReference>
<protein>
    <recommendedName>
        <fullName evidence="6">Ribonuclease VapC</fullName>
        <shortName evidence="6">RNase VapC</shortName>
        <ecNumber evidence="6">3.1.-.-</ecNumber>
    </recommendedName>
    <alternativeName>
        <fullName evidence="6">Toxin VapC</fullName>
    </alternativeName>
</protein>
<dbReference type="Proteomes" id="UP000002484">
    <property type="component" value="Chromosome"/>
</dbReference>
<evidence type="ECO:0000256" key="4">
    <source>
        <dbReference type="ARBA" id="ARBA00022801"/>
    </source>
</evidence>
<gene>
    <name evidence="6" type="primary">vapC</name>
    <name evidence="8" type="ordered locus">FraEuI1c_1908</name>
</gene>
<accession>E3ITR2</accession>
<dbReference type="GO" id="GO:0004540">
    <property type="term" value="F:RNA nuclease activity"/>
    <property type="evidence" value="ECO:0007669"/>
    <property type="project" value="InterPro"/>
</dbReference>
<keyword evidence="5 6" id="KW-0460">Magnesium</keyword>
<dbReference type="GO" id="GO:0016787">
    <property type="term" value="F:hydrolase activity"/>
    <property type="evidence" value="ECO:0007669"/>
    <property type="project" value="UniProtKB-KW"/>
</dbReference>
<dbReference type="GO" id="GO:0090729">
    <property type="term" value="F:toxin activity"/>
    <property type="evidence" value="ECO:0007669"/>
    <property type="project" value="UniProtKB-KW"/>
</dbReference>
<evidence type="ECO:0000256" key="6">
    <source>
        <dbReference type="HAMAP-Rule" id="MF_00265"/>
    </source>
</evidence>
<dbReference type="eggNOG" id="COG4113">
    <property type="taxonomic scope" value="Bacteria"/>
</dbReference>
<dbReference type="EMBL" id="CP002299">
    <property type="protein sequence ID" value="ADP79959.1"/>
    <property type="molecule type" value="Genomic_DNA"/>
</dbReference>
<dbReference type="KEGG" id="fri:FraEuI1c_1908"/>
<feature type="binding site" evidence="6">
    <location>
        <position position="12"/>
    </location>
    <ligand>
        <name>Mg(2+)</name>
        <dbReference type="ChEBI" id="CHEBI:18420"/>
    </ligand>
</feature>
<dbReference type="HOGENOM" id="CLU_121774_0_0_11"/>
<sequence length="140" mass="14556">MTAQLSSPVVLDASAAVALLTDAGPAGTWVAKVVDGAALFAPELMPFEAANILRRHLLAGILDPSEATLAHADLLAMPVRRLAYASLADRAWDLRANLTAYDAAYVALAEALPAPLVTLDARLGRASGPRCEVLVCPEVA</sequence>
<dbReference type="Gene3D" id="3.40.50.1010">
    <property type="entry name" value="5'-nuclease"/>
    <property type="match status" value="1"/>
</dbReference>
<evidence type="ECO:0000259" key="7">
    <source>
        <dbReference type="Pfam" id="PF01850"/>
    </source>
</evidence>
<dbReference type="CDD" id="cd09873">
    <property type="entry name" value="PIN_Pae0151-like"/>
    <property type="match status" value="1"/>
</dbReference>
<dbReference type="Pfam" id="PF01850">
    <property type="entry name" value="PIN"/>
    <property type="match status" value="1"/>
</dbReference>
<dbReference type="InterPro" id="IPR002716">
    <property type="entry name" value="PIN_dom"/>
</dbReference>
<organism evidence="8 9">
    <name type="scientific">Pseudofrankia inefficax (strain DSM 45817 / CECT 9037 / DDB 130130 / EuI1c)</name>
    <name type="common">Frankia inefficax</name>
    <dbReference type="NCBI Taxonomy" id="298654"/>
    <lineage>
        <taxon>Bacteria</taxon>
        <taxon>Bacillati</taxon>
        <taxon>Actinomycetota</taxon>
        <taxon>Actinomycetes</taxon>
        <taxon>Frankiales</taxon>
        <taxon>Frankiaceae</taxon>
        <taxon>Pseudofrankia</taxon>
    </lineage>
</organism>
<dbReference type="OrthoDB" id="4377304at2"/>
<dbReference type="STRING" id="298654.FraEuI1c_1908"/>
<dbReference type="GO" id="GO:0000287">
    <property type="term" value="F:magnesium ion binding"/>
    <property type="evidence" value="ECO:0007669"/>
    <property type="project" value="UniProtKB-UniRule"/>
</dbReference>
<evidence type="ECO:0000256" key="3">
    <source>
        <dbReference type="ARBA" id="ARBA00022723"/>
    </source>
</evidence>
<dbReference type="PANTHER" id="PTHR35901:SF1">
    <property type="entry name" value="EXONUCLEASE VAPC9"/>
    <property type="match status" value="1"/>
</dbReference>
<dbReference type="AlphaFoldDB" id="E3ITR2"/>
<feature type="binding site" evidence="6">
    <location>
        <position position="102"/>
    </location>
    <ligand>
        <name>Mg(2+)</name>
        <dbReference type="ChEBI" id="CHEBI:18420"/>
    </ligand>
</feature>
<comment type="function">
    <text evidence="6">Toxic component of a toxin-antitoxin (TA) system. An RNase.</text>
</comment>
<reference evidence="8 9" key="1">
    <citation type="submission" date="2010-10" db="EMBL/GenBank/DDBJ databases">
        <title>Complete sequence of Frankia sp. EuI1c.</title>
        <authorList>
            <consortium name="US DOE Joint Genome Institute"/>
            <person name="Lucas S."/>
            <person name="Copeland A."/>
            <person name="Lapidus A."/>
            <person name="Cheng J.-F."/>
            <person name="Bruce D."/>
            <person name="Goodwin L."/>
            <person name="Pitluck S."/>
            <person name="Chertkov O."/>
            <person name="Detter J.C."/>
            <person name="Han C."/>
            <person name="Tapia R."/>
            <person name="Land M."/>
            <person name="Hauser L."/>
            <person name="Jeffries C."/>
            <person name="Kyrpides N."/>
            <person name="Ivanova N."/>
            <person name="Mikhailova N."/>
            <person name="Beauchemin N."/>
            <person name="Sen A."/>
            <person name="Sur S.A."/>
            <person name="Gtari M."/>
            <person name="Wall L."/>
            <person name="Tisa L."/>
            <person name="Woyke T."/>
        </authorList>
    </citation>
    <scope>NUCLEOTIDE SEQUENCE [LARGE SCALE GENOMIC DNA]</scope>
    <source>
        <strain evidence="9">DSM 45817 / CECT 9037 / EuI1c</strain>
    </source>
</reference>
<comment type="similarity">
    <text evidence="6">Belongs to the PINc/VapC protein family.</text>
</comment>
<evidence type="ECO:0000256" key="1">
    <source>
        <dbReference type="ARBA" id="ARBA00022649"/>
    </source>
</evidence>
<dbReference type="InterPro" id="IPR022907">
    <property type="entry name" value="VapC_family"/>
</dbReference>
<evidence type="ECO:0000313" key="9">
    <source>
        <dbReference type="Proteomes" id="UP000002484"/>
    </source>
</evidence>
<keyword evidence="6" id="KW-0800">Toxin</keyword>
<dbReference type="InterPro" id="IPR051619">
    <property type="entry name" value="TypeII_TA_RNase_PINc/VapC"/>
</dbReference>
<comment type="cofactor">
    <cofactor evidence="6">
        <name>Mg(2+)</name>
        <dbReference type="ChEBI" id="CHEBI:18420"/>
    </cofactor>
</comment>
<evidence type="ECO:0000256" key="5">
    <source>
        <dbReference type="ARBA" id="ARBA00022842"/>
    </source>
</evidence>
<keyword evidence="3 6" id="KW-0479">Metal-binding</keyword>
<keyword evidence="4 6" id="KW-0378">Hydrolase</keyword>
<dbReference type="InParanoid" id="E3ITR2"/>
<dbReference type="PANTHER" id="PTHR35901">
    <property type="entry name" value="RIBONUCLEASE VAPC3"/>
    <property type="match status" value="1"/>
</dbReference>
<dbReference type="EC" id="3.1.-.-" evidence="6"/>
<feature type="domain" description="PIN" evidence="7">
    <location>
        <begin position="9"/>
        <end position="127"/>
    </location>
</feature>
<dbReference type="InterPro" id="IPR029060">
    <property type="entry name" value="PIN-like_dom_sf"/>
</dbReference>
<dbReference type="RefSeq" id="WP_013423078.1">
    <property type="nucleotide sequence ID" value="NC_014666.1"/>
</dbReference>
<name>E3ITR2_PSEI1</name>
<evidence type="ECO:0000313" key="8">
    <source>
        <dbReference type="EMBL" id="ADP79959.1"/>
    </source>
</evidence>
<proteinExistence type="inferred from homology"/>
<dbReference type="SUPFAM" id="SSF88723">
    <property type="entry name" value="PIN domain-like"/>
    <property type="match status" value="1"/>
</dbReference>
<keyword evidence="2 6" id="KW-0540">Nuclease</keyword>